<gene>
    <name evidence="1" type="ORF">PLANPX_2887</name>
</gene>
<protein>
    <submittedName>
        <fullName evidence="1">Uncharacterized protein</fullName>
    </submittedName>
</protein>
<proteinExistence type="predicted"/>
<evidence type="ECO:0000313" key="2">
    <source>
        <dbReference type="Proteomes" id="UP000326837"/>
    </source>
</evidence>
<reference evidence="2" key="1">
    <citation type="submission" date="2019-10" db="EMBL/GenBank/DDBJ databases">
        <title>Lacipirellula parvula gen. nov., sp. nov., representing a lineage of planctomycetes widespread in freshwater anoxic habitats, and description of the family Lacipirellulaceae.</title>
        <authorList>
            <person name="Dedysh S.N."/>
            <person name="Kulichevskaya I.S."/>
            <person name="Beletsky A.V."/>
            <person name="Rakitin A.L."/>
            <person name="Mardanov A.V."/>
            <person name="Ivanova A.A."/>
            <person name="Saltykova V.X."/>
            <person name="Rijpstra W.I.C."/>
            <person name="Sinninghe Damste J.S."/>
            <person name="Ravin N.V."/>
        </authorList>
    </citation>
    <scope>NUCLEOTIDE SEQUENCE [LARGE SCALE GENOMIC DNA]</scope>
    <source>
        <strain evidence="2">PX69</strain>
    </source>
</reference>
<evidence type="ECO:0000313" key="1">
    <source>
        <dbReference type="EMBL" id="BBO33275.1"/>
    </source>
</evidence>
<keyword evidence="2" id="KW-1185">Reference proteome</keyword>
<dbReference type="AlphaFoldDB" id="A0A5K7XA37"/>
<sequence length="46" mass="5365">MLAGGPRSRIAKRRVMSRTKFDQEGFWRQGANLELVRRDLSFEGQL</sequence>
<name>A0A5K7XA37_9BACT</name>
<accession>A0A5K7XA37</accession>
<dbReference type="KEGG" id="lpav:PLANPX_2887"/>
<dbReference type="EMBL" id="AP021861">
    <property type="protein sequence ID" value="BBO33275.1"/>
    <property type="molecule type" value="Genomic_DNA"/>
</dbReference>
<organism evidence="1 2">
    <name type="scientific">Lacipirellula parvula</name>
    <dbReference type="NCBI Taxonomy" id="2650471"/>
    <lineage>
        <taxon>Bacteria</taxon>
        <taxon>Pseudomonadati</taxon>
        <taxon>Planctomycetota</taxon>
        <taxon>Planctomycetia</taxon>
        <taxon>Pirellulales</taxon>
        <taxon>Lacipirellulaceae</taxon>
        <taxon>Lacipirellula</taxon>
    </lineage>
</organism>
<dbReference type="Proteomes" id="UP000326837">
    <property type="component" value="Chromosome"/>
</dbReference>